<evidence type="ECO:0008006" key="2">
    <source>
        <dbReference type="Google" id="ProtNLM"/>
    </source>
</evidence>
<dbReference type="AlphaFoldDB" id="A0A7C8ZL40"/>
<evidence type="ECO:0000313" key="1">
    <source>
        <dbReference type="EMBL" id="MBA4645999.1"/>
    </source>
</evidence>
<dbReference type="EMBL" id="GISG01144347">
    <property type="protein sequence ID" value="MBA4646000.1"/>
    <property type="molecule type" value="Transcribed_RNA"/>
</dbReference>
<organism evidence="1">
    <name type="scientific">Opuntia streptacantha</name>
    <name type="common">Prickly pear cactus</name>
    <name type="synonym">Opuntia cardona</name>
    <dbReference type="NCBI Taxonomy" id="393608"/>
    <lineage>
        <taxon>Eukaryota</taxon>
        <taxon>Viridiplantae</taxon>
        <taxon>Streptophyta</taxon>
        <taxon>Embryophyta</taxon>
        <taxon>Tracheophyta</taxon>
        <taxon>Spermatophyta</taxon>
        <taxon>Magnoliopsida</taxon>
        <taxon>eudicotyledons</taxon>
        <taxon>Gunneridae</taxon>
        <taxon>Pentapetalae</taxon>
        <taxon>Caryophyllales</taxon>
        <taxon>Cactineae</taxon>
        <taxon>Cactaceae</taxon>
        <taxon>Opuntioideae</taxon>
        <taxon>Opuntia</taxon>
    </lineage>
</organism>
<protein>
    <recommendedName>
        <fullName evidence="2">DUF676 domain-containing protein</fullName>
    </recommendedName>
</protein>
<reference evidence="1" key="1">
    <citation type="journal article" date="2013" name="J. Plant Res.">
        <title>Effect of fungi and light on seed germination of three Opuntia species from semiarid lands of central Mexico.</title>
        <authorList>
            <person name="Delgado-Sanchez P."/>
            <person name="Jimenez-Bremont J.F."/>
            <person name="Guerrero-Gonzalez Mde L."/>
            <person name="Flores J."/>
        </authorList>
    </citation>
    <scope>NUCLEOTIDE SEQUENCE</scope>
    <source>
        <tissue evidence="1">Cladode</tissue>
    </source>
</reference>
<reference evidence="1" key="2">
    <citation type="submission" date="2020-07" db="EMBL/GenBank/DDBJ databases">
        <authorList>
            <person name="Vera ALvarez R."/>
            <person name="Arias-Moreno D.M."/>
            <person name="Jimenez-Jacinto V."/>
            <person name="Jimenez-Bremont J.F."/>
            <person name="Swaminathan K."/>
            <person name="Moose S.P."/>
            <person name="Guerrero-Gonzalez M.L."/>
            <person name="Marino-Ramirez L."/>
            <person name="Landsman D."/>
            <person name="Rodriguez-Kessler M."/>
            <person name="Delgado-Sanchez P."/>
        </authorList>
    </citation>
    <scope>NUCLEOTIDE SEQUENCE</scope>
    <source>
        <tissue evidence="1">Cladode</tissue>
    </source>
</reference>
<accession>A0A7C8ZL40</accession>
<dbReference type="PANTHER" id="PTHR12482">
    <property type="entry name" value="LIPASE ROG1-RELATED-RELATED"/>
    <property type="match status" value="1"/>
</dbReference>
<dbReference type="PANTHER" id="PTHR12482:SF11">
    <property type="entry name" value="LIPASE YOR059C ISOFORM X1"/>
    <property type="match status" value="1"/>
</dbReference>
<proteinExistence type="predicted"/>
<sequence length="170" mass="19176">MATDCEDGKFISALAAFKCRILYANATYDHMVGWRTSSIRRENELPELPQQSLDGYEHIVNIEYCPPISSDGPHFAPEVSKAKEAAQTEPSTQNTVEYHELVEEEMIRGLRRLGWKKVDVSFHSAPWPFFAHNNINVKYEFLNNAGAGVVKHVADTLKEHESSACFTLCS</sequence>
<dbReference type="EMBL" id="GISG01144346">
    <property type="protein sequence ID" value="MBA4645999.1"/>
    <property type="molecule type" value="Transcribed_RNA"/>
</dbReference>
<name>A0A7C8ZL40_OPUST</name>
<dbReference type="InterPro" id="IPR044294">
    <property type="entry name" value="Lipase-like"/>
</dbReference>